<reference evidence="3 4" key="1">
    <citation type="submission" date="2020-03" db="EMBL/GenBank/DDBJ databases">
        <title>Whole genome shotgun sequence of Phytohabitans suffuscus NBRC 105367.</title>
        <authorList>
            <person name="Komaki H."/>
            <person name="Tamura T."/>
        </authorList>
    </citation>
    <scope>NUCLEOTIDE SEQUENCE [LARGE SCALE GENOMIC DNA]</scope>
    <source>
        <strain evidence="3 4">NBRC 105367</strain>
    </source>
</reference>
<dbReference type="EMBL" id="AP022871">
    <property type="protein sequence ID" value="BCB88266.1"/>
    <property type="molecule type" value="Genomic_DNA"/>
</dbReference>
<keyword evidence="2" id="KW-0472">Membrane</keyword>
<reference evidence="3 4" key="2">
    <citation type="submission" date="2020-03" db="EMBL/GenBank/DDBJ databases">
        <authorList>
            <person name="Ichikawa N."/>
            <person name="Kimura A."/>
            <person name="Kitahashi Y."/>
            <person name="Uohara A."/>
        </authorList>
    </citation>
    <scope>NUCLEOTIDE SEQUENCE [LARGE SCALE GENOMIC DNA]</scope>
    <source>
        <strain evidence="3 4">NBRC 105367</strain>
    </source>
</reference>
<sequence length="153" mass="15508">MRALSSSPHRLITLAAQARGMSAQKVATGIGLAALATLLSAIGLPALLPPGRVPAIEITEPAAHQLEQGQNETAPPSAGTVPRPASGDDDDDDADDRPAPRPPAAGGGTRPDDDDAPAPGGEPDDDADDSADSSDSSDDEPDDEPDDDEEDDD</sequence>
<organism evidence="3 4">
    <name type="scientific">Phytohabitans suffuscus</name>
    <dbReference type="NCBI Taxonomy" id="624315"/>
    <lineage>
        <taxon>Bacteria</taxon>
        <taxon>Bacillati</taxon>
        <taxon>Actinomycetota</taxon>
        <taxon>Actinomycetes</taxon>
        <taxon>Micromonosporales</taxon>
        <taxon>Micromonosporaceae</taxon>
    </lineage>
</organism>
<evidence type="ECO:0000313" key="4">
    <source>
        <dbReference type="Proteomes" id="UP000503011"/>
    </source>
</evidence>
<protein>
    <submittedName>
        <fullName evidence="3">Uncharacterized protein</fullName>
    </submittedName>
</protein>
<proteinExistence type="predicted"/>
<dbReference type="Proteomes" id="UP000503011">
    <property type="component" value="Chromosome"/>
</dbReference>
<evidence type="ECO:0000256" key="2">
    <source>
        <dbReference type="SAM" id="Phobius"/>
    </source>
</evidence>
<feature type="transmembrane region" description="Helical" evidence="2">
    <location>
        <begin position="26"/>
        <end position="48"/>
    </location>
</feature>
<keyword evidence="2" id="KW-0812">Transmembrane</keyword>
<dbReference type="AlphaFoldDB" id="A0A6F8YQD7"/>
<evidence type="ECO:0000313" key="3">
    <source>
        <dbReference type="EMBL" id="BCB88266.1"/>
    </source>
</evidence>
<keyword evidence="4" id="KW-1185">Reference proteome</keyword>
<feature type="region of interest" description="Disordered" evidence="1">
    <location>
        <begin position="58"/>
        <end position="153"/>
    </location>
</feature>
<keyword evidence="2" id="KW-1133">Transmembrane helix</keyword>
<evidence type="ECO:0000256" key="1">
    <source>
        <dbReference type="SAM" id="MobiDB-lite"/>
    </source>
</evidence>
<feature type="compositionally biased region" description="Acidic residues" evidence="1">
    <location>
        <begin position="112"/>
        <end position="153"/>
    </location>
</feature>
<accession>A0A6F8YQD7</accession>
<dbReference type="KEGG" id="psuu:Psuf_055790"/>
<name>A0A6F8YQD7_9ACTN</name>
<gene>
    <name evidence="3" type="ORF">Psuf_055790</name>
</gene>